<proteinExistence type="predicted"/>
<comment type="caution">
    <text evidence="2">The sequence shown here is derived from an EMBL/GenBank/DDBJ whole genome shotgun (WGS) entry which is preliminary data.</text>
</comment>
<gene>
    <name evidence="2" type="ORF">ACFQZU_22525</name>
</gene>
<evidence type="ECO:0000256" key="1">
    <source>
        <dbReference type="SAM" id="MobiDB-lite"/>
    </source>
</evidence>
<protein>
    <submittedName>
        <fullName evidence="2">Uncharacterized protein</fullName>
    </submittedName>
</protein>
<dbReference type="Proteomes" id="UP001596956">
    <property type="component" value="Unassembled WGS sequence"/>
</dbReference>
<feature type="region of interest" description="Disordered" evidence="1">
    <location>
        <begin position="38"/>
        <end position="91"/>
    </location>
</feature>
<evidence type="ECO:0000313" key="2">
    <source>
        <dbReference type="EMBL" id="MFD0804070.1"/>
    </source>
</evidence>
<keyword evidence="3" id="KW-1185">Reference proteome</keyword>
<dbReference type="EMBL" id="JBHTHR010001331">
    <property type="protein sequence ID" value="MFD0804070.1"/>
    <property type="molecule type" value="Genomic_DNA"/>
</dbReference>
<evidence type="ECO:0000313" key="3">
    <source>
        <dbReference type="Proteomes" id="UP001596956"/>
    </source>
</evidence>
<organism evidence="2 3">
    <name type="scientific">Streptomonospora algeriensis</name>
    <dbReference type="NCBI Taxonomy" id="995084"/>
    <lineage>
        <taxon>Bacteria</taxon>
        <taxon>Bacillati</taxon>
        <taxon>Actinomycetota</taxon>
        <taxon>Actinomycetes</taxon>
        <taxon>Streptosporangiales</taxon>
        <taxon>Nocardiopsidaceae</taxon>
        <taxon>Streptomonospora</taxon>
    </lineage>
</organism>
<feature type="non-terminal residue" evidence="2">
    <location>
        <position position="91"/>
    </location>
</feature>
<sequence>MDNRRVPLRLTVDEALTLREPGAGAVSAPPPGYAVDVTPYGTRVEGPGGGRLLLARSDAPPDPPGDGGGDAQAGDGTGPGTVGAEPAPRTP</sequence>
<accession>A0ABW3BLX3</accession>
<reference evidence="3" key="1">
    <citation type="journal article" date="2019" name="Int. J. Syst. Evol. Microbiol.">
        <title>The Global Catalogue of Microorganisms (GCM) 10K type strain sequencing project: providing services to taxonomists for standard genome sequencing and annotation.</title>
        <authorList>
            <consortium name="The Broad Institute Genomics Platform"/>
            <consortium name="The Broad Institute Genome Sequencing Center for Infectious Disease"/>
            <person name="Wu L."/>
            <person name="Ma J."/>
        </authorList>
    </citation>
    <scope>NUCLEOTIDE SEQUENCE [LARGE SCALE GENOMIC DNA]</scope>
    <source>
        <strain evidence="3">CCUG 63369</strain>
    </source>
</reference>
<feature type="compositionally biased region" description="Gly residues" evidence="1">
    <location>
        <begin position="65"/>
        <end position="81"/>
    </location>
</feature>
<name>A0ABW3BLX3_9ACTN</name>